<evidence type="ECO:0000256" key="1">
    <source>
        <dbReference type="SAM" id="MobiDB-lite"/>
    </source>
</evidence>
<accession>A0AA46S8J2</accession>
<feature type="compositionally biased region" description="Basic and acidic residues" evidence="1">
    <location>
        <begin position="1"/>
        <end position="17"/>
    </location>
</feature>
<evidence type="ECO:0000313" key="2">
    <source>
        <dbReference type="EMBL" id="UYF77384.1"/>
    </source>
</evidence>
<protein>
    <submittedName>
        <fullName evidence="2">Uncharacterized protein</fullName>
    </submittedName>
</protein>
<dbReference type="AlphaFoldDB" id="A0AA46S8J2"/>
<keyword evidence="2" id="KW-0614">Plasmid</keyword>
<gene>
    <name evidence="2" type="ORF">LSO58_18280</name>
</gene>
<proteinExistence type="predicted"/>
<feature type="region of interest" description="Disordered" evidence="1">
    <location>
        <begin position="1"/>
        <end position="24"/>
    </location>
</feature>
<dbReference type="Proteomes" id="UP001164081">
    <property type="component" value="Plasmid pRIVM_C010761_3"/>
</dbReference>
<evidence type="ECO:0000313" key="3">
    <source>
        <dbReference type="Proteomes" id="UP001164081"/>
    </source>
</evidence>
<name>A0AA46S8J2_9GAMM</name>
<dbReference type="RefSeq" id="WP_044424310.1">
    <property type="nucleotide sequence ID" value="NZ_CP089047.1"/>
</dbReference>
<organism evidence="2 3">
    <name type="scientific">Acinetobacter ursingii</name>
    <dbReference type="NCBI Taxonomy" id="108980"/>
    <lineage>
        <taxon>Bacteria</taxon>
        <taxon>Pseudomonadati</taxon>
        <taxon>Pseudomonadota</taxon>
        <taxon>Gammaproteobacteria</taxon>
        <taxon>Moraxellales</taxon>
        <taxon>Moraxellaceae</taxon>
        <taxon>Acinetobacter</taxon>
    </lineage>
</organism>
<dbReference type="EMBL" id="CP089047">
    <property type="protein sequence ID" value="UYF77384.1"/>
    <property type="molecule type" value="Genomic_DNA"/>
</dbReference>
<sequence length="74" mass="8791">MLDKKDKAKRNSNDVKLHRNKRKERIESGNPELWNIKDCAAILSTDYLRAKYGFMAWQKIGQLMNYPLHTELKK</sequence>
<reference evidence="2" key="1">
    <citation type="journal article" date="2022" name="J Glob Antimicrob Resist">
        <title>Comparative analysis of IMP-4- and OXA-58-containing plasmids of three carbapenemase-producing Acinetobacter ursingii strains in the Netherlands.</title>
        <authorList>
            <person name="Hendrickx A.P.A."/>
            <person name="Schade R.P."/>
            <person name="Landman F."/>
            <person name="Bosch T."/>
            <person name="Schouls L.M."/>
            <person name="van Dijk K."/>
        </authorList>
    </citation>
    <scope>NUCLEOTIDE SEQUENCE</scope>
    <source>
        <strain evidence="2">RIVM_C010761</strain>
    </source>
</reference>
<geneLocation type="plasmid" evidence="2 3">
    <name>pRIVM_C010761_3</name>
</geneLocation>